<evidence type="ECO:0000313" key="12">
    <source>
        <dbReference type="WormBase" id="C03H5.4a"/>
    </source>
</evidence>
<feature type="disulfide bond" evidence="6">
    <location>
        <begin position="45"/>
        <end position="61"/>
    </location>
</feature>
<keyword evidence="8" id="KW-0443">Lipid metabolism</keyword>
<accession>O16654</accession>
<dbReference type="Reactome" id="R-CEL-1482839">
    <property type="pathway name" value="Acyl chain remodelling of PE"/>
</dbReference>
<dbReference type="GO" id="GO:0016042">
    <property type="term" value="P:lipid catabolic process"/>
    <property type="evidence" value="ECO:0007669"/>
    <property type="project" value="InterPro"/>
</dbReference>
<dbReference type="GO" id="GO:0005509">
    <property type="term" value="F:calcium ion binding"/>
    <property type="evidence" value="ECO:0007669"/>
    <property type="project" value="InterPro"/>
</dbReference>
<evidence type="ECO:0000256" key="7">
    <source>
        <dbReference type="RuleBase" id="RU003654"/>
    </source>
</evidence>
<evidence type="ECO:0000256" key="6">
    <source>
        <dbReference type="PIRSR" id="PIRSR601211-3"/>
    </source>
</evidence>
<dbReference type="SMR" id="O16654"/>
<dbReference type="CTD" id="182181"/>
<dbReference type="InterPro" id="IPR016090">
    <property type="entry name" value="PLA2-like_dom"/>
</dbReference>
<comment type="cofactor">
    <cofactor evidence="5">
        <name>Ca(2+)</name>
        <dbReference type="ChEBI" id="CHEBI:29108"/>
    </cofactor>
    <text evidence="5">Binds 1 Ca(2+) ion per subunit.</text>
</comment>
<dbReference type="STRING" id="6239.C03H5.4a.1"/>
<feature type="binding site" evidence="5">
    <location>
        <position position="46"/>
    </location>
    <ligand>
        <name>Ca(2+)</name>
        <dbReference type="ChEBI" id="CHEBI:29108"/>
    </ligand>
</feature>
<dbReference type="Proteomes" id="UP000001940">
    <property type="component" value="Chromosome II"/>
</dbReference>
<dbReference type="PROSITE" id="PS00119">
    <property type="entry name" value="PA2_ASP"/>
    <property type="match status" value="1"/>
</dbReference>
<dbReference type="HOGENOM" id="CLU_2962977_0_0_1"/>
<feature type="disulfide bond" evidence="6">
    <location>
        <begin position="67"/>
        <end position="122"/>
    </location>
</feature>
<comment type="subcellular location">
    <subcellularLocation>
        <location evidence="1 8">Secreted</location>
    </subcellularLocation>
</comment>
<evidence type="ECO:0000256" key="4">
    <source>
        <dbReference type="PIRSR" id="PIRSR601211-1"/>
    </source>
</evidence>
<feature type="disulfide bond" evidence="6">
    <location>
        <begin position="99"/>
        <end position="120"/>
    </location>
</feature>
<dbReference type="RefSeq" id="NP_493719.3">
    <property type="nucleotide sequence ID" value="NM_061318.3"/>
</dbReference>
<dbReference type="SUPFAM" id="SSF48619">
    <property type="entry name" value="Phospholipase A2, PLA2"/>
    <property type="match status" value="1"/>
</dbReference>
<comment type="catalytic activity">
    <reaction evidence="8">
        <text>a 1,2-diacyl-sn-glycero-3-phosphocholine + H2O = a 1-acyl-sn-glycero-3-phosphocholine + a fatty acid + H(+)</text>
        <dbReference type="Rhea" id="RHEA:15801"/>
        <dbReference type="ChEBI" id="CHEBI:15377"/>
        <dbReference type="ChEBI" id="CHEBI:15378"/>
        <dbReference type="ChEBI" id="CHEBI:28868"/>
        <dbReference type="ChEBI" id="CHEBI:57643"/>
        <dbReference type="ChEBI" id="CHEBI:58168"/>
        <dbReference type="EC" id="3.1.1.4"/>
    </reaction>
</comment>
<dbReference type="OrthoDB" id="5862363at2759"/>
<dbReference type="PANTHER" id="PTHR11716">
    <property type="entry name" value="PHOSPHOLIPASE A2 FAMILY MEMBER"/>
    <property type="match status" value="1"/>
</dbReference>
<feature type="chain" id="PRO_5005399894" description="Phospholipase A2" evidence="8">
    <location>
        <begin position="18"/>
        <end position="160"/>
    </location>
</feature>
<dbReference type="SMART" id="SM00085">
    <property type="entry name" value="PA2c"/>
    <property type="match status" value="1"/>
</dbReference>
<feature type="active site" evidence="4">
    <location>
        <position position="64"/>
    </location>
</feature>
<dbReference type="GeneID" id="182181"/>
<evidence type="ECO:0000313" key="10">
    <source>
        <dbReference type="EMBL" id="CCD62825.2"/>
    </source>
</evidence>
<feature type="binding site" evidence="5">
    <location>
        <position position="65"/>
    </location>
    <ligand>
        <name>Ca(2+)</name>
        <dbReference type="ChEBI" id="CHEBI:29108"/>
    </ligand>
</feature>
<keyword evidence="5" id="KW-0479">Metal-binding</keyword>
<dbReference type="InterPro" id="IPR033112">
    <property type="entry name" value="PLA2_Asp_AS"/>
</dbReference>
<dbReference type="AlphaFoldDB" id="O16654"/>
<dbReference type="UCSC" id="C03H5.4">
    <property type="organism name" value="c. elegans"/>
</dbReference>
<dbReference type="InParanoid" id="O16654"/>
<dbReference type="Reactome" id="R-CEL-6803157">
    <property type="pathway name" value="Antimicrobial peptides"/>
</dbReference>
<dbReference type="EMBL" id="BX284602">
    <property type="protein sequence ID" value="CCD62825.2"/>
    <property type="molecule type" value="Genomic_DNA"/>
</dbReference>
<dbReference type="OMA" id="IDECCAN"/>
<proteinExistence type="inferred from homology"/>
<dbReference type="PRINTS" id="PR00389">
    <property type="entry name" value="PHPHLIPASEA2"/>
</dbReference>
<dbReference type="Bgee" id="WBGene00015406">
    <property type="expression patterns" value="Expressed in embryo and 3 other cell types or tissues"/>
</dbReference>
<dbReference type="GO" id="GO:0006644">
    <property type="term" value="P:phospholipid metabolic process"/>
    <property type="evidence" value="ECO:0007669"/>
    <property type="project" value="InterPro"/>
</dbReference>
<feature type="active site" evidence="4">
    <location>
        <position position="123"/>
    </location>
</feature>
<feature type="disulfide bond" evidence="6">
    <location>
        <begin position="60"/>
        <end position="129"/>
    </location>
</feature>
<feature type="disulfide bond" evidence="6">
    <location>
        <begin position="77"/>
        <end position="115"/>
    </location>
</feature>
<dbReference type="GO" id="GO:0005576">
    <property type="term" value="C:extracellular region"/>
    <property type="evidence" value="ECO:0007669"/>
    <property type="project" value="UniProtKB-SubCell"/>
</dbReference>
<dbReference type="InterPro" id="IPR033113">
    <property type="entry name" value="PLA2_histidine"/>
</dbReference>
<dbReference type="Reactome" id="R-CEL-1482788">
    <property type="pathway name" value="Acyl chain remodelling of PC"/>
</dbReference>
<feature type="domain" description="Phospholipase A2-like central" evidence="9">
    <location>
        <begin position="19"/>
        <end position="143"/>
    </location>
</feature>
<keyword evidence="3 6" id="KW-1015">Disulfide bond</keyword>
<dbReference type="PaxDb" id="6239-C03H5.4"/>
<evidence type="ECO:0000256" key="5">
    <source>
        <dbReference type="PIRSR" id="PIRSR601211-2"/>
    </source>
</evidence>
<sequence length="160" mass="18572">MFLFPLVLGFLLPETLNTFVLEIQFMTRCMTHHDAWIYNGYGCYCGIGGSGDILDDIDECCANHDKCYEDLDLKKTCWTTPFEYFPIYSWKCQNQTIHCDTLSEASDHPVLAHECSNQLCECDRKLVECWAKYPEPTGQLKCPHPRLSRFLLKLQKKMLS</sequence>
<dbReference type="PROSITE" id="PS00118">
    <property type="entry name" value="PA2_HIS"/>
    <property type="match status" value="1"/>
</dbReference>
<dbReference type="InterPro" id="IPR001211">
    <property type="entry name" value="PLA2"/>
</dbReference>
<dbReference type="Reactome" id="R-CEL-1482925">
    <property type="pathway name" value="Acyl chain remodelling of PG"/>
</dbReference>
<keyword evidence="2 8" id="KW-0964">Secreted</keyword>
<organism evidence="10 11">
    <name type="scientific">Caenorhabditis elegans</name>
    <dbReference type="NCBI Taxonomy" id="6239"/>
    <lineage>
        <taxon>Eukaryota</taxon>
        <taxon>Metazoa</taxon>
        <taxon>Ecdysozoa</taxon>
        <taxon>Nematoda</taxon>
        <taxon>Chromadorea</taxon>
        <taxon>Rhabditida</taxon>
        <taxon>Rhabditina</taxon>
        <taxon>Rhabditomorpha</taxon>
        <taxon>Rhabditoidea</taxon>
        <taxon>Rhabditidae</taxon>
        <taxon>Peloderinae</taxon>
        <taxon>Caenorhabditis</taxon>
    </lineage>
</organism>
<protein>
    <recommendedName>
        <fullName evidence="8">Phospholipase A2</fullName>
        <ecNumber evidence="8">3.1.1.4</ecNumber>
    </recommendedName>
</protein>
<dbReference type="FunCoup" id="O16654">
    <property type="interactions" value="84"/>
</dbReference>
<evidence type="ECO:0000256" key="8">
    <source>
        <dbReference type="RuleBase" id="RU361236"/>
    </source>
</evidence>
<dbReference type="EC" id="3.1.1.4" evidence="8"/>
<feature type="signal peptide" evidence="8">
    <location>
        <begin position="1"/>
        <end position="17"/>
    </location>
</feature>
<dbReference type="Gene3D" id="1.20.90.10">
    <property type="entry name" value="Phospholipase A2 domain"/>
    <property type="match status" value="1"/>
</dbReference>
<dbReference type="eggNOG" id="KOG4087">
    <property type="taxonomic scope" value="Eukaryota"/>
</dbReference>
<reference evidence="10 11" key="1">
    <citation type="journal article" date="1998" name="Science">
        <title>Genome sequence of the nematode C. elegans: a platform for investigating biology.</title>
        <authorList>
            <consortium name="The C. elegans sequencing consortium"/>
            <person name="Sulson J.E."/>
            <person name="Waterston R."/>
        </authorList>
    </citation>
    <scope>NUCLEOTIDE SEQUENCE [LARGE SCALE GENOMIC DNA]</scope>
    <source>
        <strain evidence="10 11">Bristol N2</strain>
    </source>
</reference>
<dbReference type="Reactome" id="R-CEL-1482801">
    <property type="pathway name" value="Acyl chain remodelling of PS"/>
</dbReference>
<dbReference type="Reactome" id="R-CEL-1482922">
    <property type="pathway name" value="Acyl chain remodelling of PI"/>
</dbReference>
<keyword evidence="8" id="KW-0732">Signal</keyword>
<dbReference type="InterPro" id="IPR036444">
    <property type="entry name" value="PLipase_A2_dom_sf"/>
</dbReference>
<dbReference type="AGR" id="WB:WBGene00015406"/>
<dbReference type="GO" id="GO:0004623">
    <property type="term" value="F:phospholipase A2 activity"/>
    <property type="evidence" value="ECO:0007669"/>
    <property type="project" value="UniProtKB-EC"/>
</dbReference>
<evidence type="ECO:0000313" key="11">
    <source>
        <dbReference type="Proteomes" id="UP000001940"/>
    </source>
</evidence>
<keyword evidence="8" id="KW-0378">Hydrolase</keyword>
<evidence type="ECO:0000259" key="9">
    <source>
        <dbReference type="SMART" id="SM00085"/>
    </source>
</evidence>
<name>O16654_CAEEL</name>
<comment type="similarity">
    <text evidence="7">Belongs to the phospholipase A2 family.</text>
</comment>
<dbReference type="KEGG" id="cel:CELE_C03H5.4"/>
<feature type="binding site" evidence="5">
    <location>
        <position position="48"/>
    </location>
    <ligand>
        <name>Ca(2+)</name>
        <dbReference type="ChEBI" id="CHEBI:29108"/>
    </ligand>
</feature>
<dbReference type="Pfam" id="PF00068">
    <property type="entry name" value="Phospholip_A2_1"/>
    <property type="match status" value="1"/>
</dbReference>
<dbReference type="WormBase" id="C03H5.4a">
    <property type="protein sequence ID" value="CE07897"/>
    <property type="gene ID" value="WBGene00015406"/>
</dbReference>
<dbReference type="Reactome" id="R-CEL-1483166">
    <property type="pathway name" value="Synthesis of PA"/>
</dbReference>
<keyword evidence="5 8" id="KW-0106">Calcium</keyword>
<dbReference type="CDD" id="cd00125">
    <property type="entry name" value="PLA2c"/>
    <property type="match status" value="1"/>
</dbReference>
<dbReference type="GO" id="GO:0050482">
    <property type="term" value="P:arachidonate secretion"/>
    <property type="evidence" value="ECO:0007669"/>
    <property type="project" value="InterPro"/>
</dbReference>
<evidence type="ECO:0000256" key="3">
    <source>
        <dbReference type="ARBA" id="ARBA00023157"/>
    </source>
</evidence>
<gene>
    <name evidence="10 12" type="ORF">C03H5.4</name>
    <name evidence="10" type="ORF">CELE_C03H5.4</name>
</gene>
<evidence type="ECO:0000256" key="1">
    <source>
        <dbReference type="ARBA" id="ARBA00004613"/>
    </source>
</evidence>
<dbReference type="PANTHER" id="PTHR11716:SF107">
    <property type="entry name" value="PHOSPHOLIPASE A2"/>
    <property type="match status" value="1"/>
</dbReference>
<evidence type="ECO:0000256" key="2">
    <source>
        <dbReference type="ARBA" id="ARBA00022525"/>
    </source>
</evidence>
<keyword evidence="11" id="KW-1185">Reference proteome</keyword>
<feature type="binding site" evidence="5">
    <location>
        <position position="44"/>
    </location>
    <ligand>
        <name>Ca(2+)</name>
        <dbReference type="ChEBI" id="CHEBI:29108"/>
    </ligand>
</feature>